<dbReference type="AlphaFoldDB" id="A0A1M6IBQ0"/>
<keyword evidence="1" id="KW-0472">Membrane</keyword>
<sequence length="149" mass="17270">MFHSKKNQFILSIFFIITLSYFLYNAFHPLVHETGAAAIRVHPLITCKEVSESFQPAESTAIFYIDSPAIHSLLRFENLPKQSVLTAKWFYHSQNQKLLYETSVDVSGSDTAHFWIQAPAKGWYIGSYMIEIYLNENLIEKKEIIVTYK</sequence>
<dbReference type="OrthoDB" id="6008970at2"/>
<protein>
    <submittedName>
        <fullName evidence="2">Uncharacterized protein</fullName>
    </submittedName>
</protein>
<dbReference type="RefSeq" id="WP_110940955.1">
    <property type="nucleotide sequence ID" value="NZ_FQZV01000020.1"/>
</dbReference>
<feature type="transmembrane region" description="Helical" evidence="1">
    <location>
        <begin position="9"/>
        <end position="27"/>
    </location>
</feature>
<dbReference type="EMBL" id="FQZV01000020">
    <property type="protein sequence ID" value="SHJ31840.1"/>
    <property type="molecule type" value="Genomic_DNA"/>
</dbReference>
<evidence type="ECO:0000313" key="2">
    <source>
        <dbReference type="EMBL" id="SHJ31840.1"/>
    </source>
</evidence>
<keyword evidence="1" id="KW-1133">Transmembrane helix</keyword>
<dbReference type="Proteomes" id="UP000184536">
    <property type="component" value="Unassembled WGS sequence"/>
</dbReference>
<reference evidence="3" key="1">
    <citation type="submission" date="2016-11" db="EMBL/GenBank/DDBJ databases">
        <authorList>
            <person name="Varghese N."/>
            <person name="Submissions S."/>
        </authorList>
    </citation>
    <scope>NUCLEOTIDE SEQUENCE [LARGE SCALE GENOMIC DNA]</scope>
    <source>
        <strain evidence="3">DSM 17957</strain>
    </source>
</reference>
<proteinExistence type="predicted"/>
<keyword evidence="1" id="KW-0812">Transmembrane</keyword>
<organism evidence="2 3">
    <name type="scientific">Geosporobacter subterraneus DSM 17957</name>
    <dbReference type="NCBI Taxonomy" id="1121919"/>
    <lineage>
        <taxon>Bacteria</taxon>
        <taxon>Bacillati</taxon>
        <taxon>Bacillota</taxon>
        <taxon>Clostridia</taxon>
        <taxon>Peptostreptococcales</taxon>
        <taxon>Thermotaleaceae</taxon>
        <taxon>Geosporobacter</taxon>
    </lineage>
</organism>
<evidence type="ECO:0000313" key="3">
    <source>
        <dbReference type="Proteomes" id="UP000184536"/>
    </source>
</evidence>
<name>A0A1M6IBQ0_9FIRM</name>
<keyword evidence="3" id="KW-1185">Reference proteome</keyword>
<accession>A0A1M6IBQ0</accession>
<gene>
    <name evidence="2" type="ORF">SAMN02745975_01802</name>
</gene>
<evidence type="ECO:0000256" key="1">
    <source>
        <dbReference type="SAM" id="Phobius"/>
    </source>
</evidence>